<dbReference type="RefSeq" id="WP_142888121.1">
    <property type="nucleotide sequence ID" value="NZ_VIKR01000001.1"/>
</dbReference>
<keyword evidence="1" id="KW-0597">Phosphoprotein</keyword>
<sequence>MAYWLLKTEPSEFSIDDLEALGSKTEPWDGIRNYQARNIMRDKIKVGDKALIYHSSCKDVGAVGTAEVVENAYPDPAQFNPKSKYYDPKSNRDNPRWVCVGVKFLSKFDNIVALKQIKSTPALAEMVLVKQGRLSVQPVTAKEWKVINQMAKG</sequence>
<dbReference type="Proteomes" id="UP000317839">
    <property type="component" value="Unassembled WGS sequence"/>
</dbReference>
<dbReference type="InterPro" id="IPR002740">
    <property type="entry name" value="EVE_domain"/>
</dbReference>
<accession>A0A545THX4</accession>
<feature type="domain" description="EVE" evidence="2">
    <location>
        <begin position="2"/>
        <end position="150"/>
    </location>
</feature>
<keyword evidence="4" id="KW-1185">Reference proteome</keyword>
<dbReference type="InterPro" id="IPR015947">
    <property type="entry name" value="PUA-like_sf"/>
</dbReference>
<evidence type="ECO:0000313" key="4">
    <source>
        <dbReference type="Proteomes" id="UP000317839"/>
    </source>
</evidence>
<name>A0A545THX4_9GAMM</name>
<dbReference type="CDD" id="cd21133">
    <property type="entry name" value="EVE"/>
    <property type="match status" value="1"/>
</dbReference>
<dbReference type="InterPro" id="IPR052181">
    <property type="entry name" value="5hmC_binding"/>
</dbReference>
<dbReference type="PANTHER" id="PTHR14087:SF7">
    <property type="entry name" value="THYMOCYTE NUCLEAR PROTEIN 1"/>
    <property type="match status" value="1"/>
</dbReference>
<gene>
    <name evidence="3" type="ORF">FLL45_02045</name>
</gene>
<dbReference type="AlphaFoldDB" id="A0A545THX4"/>
<evidence type="ECO:0000256" key="1">
    <source>
        <dbReference type="ARBA" id="ARBA00022553"/>
    </source>
</evidence>
<dbReference type="SUPFAM" id="SSF88697">
    <property type="entry name" value="PUA domain-like"/>
    <property type="match status" value="1"/>
</dbReference>
<protein>
    <submittedName>
        <fullName evidence="3">EVE domain-containing protein</fullName>
    </submittedName>
</protein>
<dbReference type="PANTHER" id="PTHR14087">
    <property type="entry name" value="THYMOCYTE NUCLEAR PROTEIN 1"/>
    <property type="match status" value="1"/>
</dbReference>
<evidence type="ECO:0000313" key="3">
    <source>
        <dbReference type="EMBL" id="TQV76761.1"/>
    </source>
</evidence>
<dbReference type="FunFam" id="3.10.590.10:FF:000003">
    <property type="entry name" value="Thymocyte nuclear protein 1"/>
    <property type="match status" value="1"/>
</dbReference>
<proteinExistence type="predicted"/>
<comment type="caution">
    <text evidence="3">The sequence shown here is derived from an EMBL/GenBank/DDBJ whole genome shotgun (WGS) entry which is preliminary data.</text>
</comment>
<organism evidence="3 4">
    <name type="scientific">Aliikangiella marina</name>
    <dbReference type="NCBI Taxonomy" id="1712262"/>
    <lineage>
        <taxon>Bacteria</taxon>
        <taxon>Pseudomonadati</taxon>
        <taxon>Pseudomonadota</taxon>
        <taxon>Gammaproteobacteria</taxon>
        <taxon>Oceanospirillales</taxon>
        <taxon>Pleioneaceae</taxon>
        <taxon>Aliikangiella</taxon>
    </lineage>
</organism>
<dbReference type="Gene3D" id="3.10.590.10">
    <property type="entry name" value="ph1033 like domains"/>
    <property type="match status" value="1"/>
</dbReference>
<evidence type="ECO:0000259" key="2">
    <source>
        <dbReference type="Pfam" id="PF01878"/>
    </source>
</evidence>
<reference evidence="3 4" key="1">
    <citation type="submission" date="2019-06" db="EMBL/GenBank/DDBJ databases">
        <title>Draft genome of Aliikangiella marina GYP-15.</title>
        <authorList>
            <person name="Wang G."/>
        </authorList>
    </citation>
    <scope>NUCLEOTIDE SEQUENCE [LARGE SCALE GENOMIC DNA]</scope>
    <source>
        <strain evidence="3 4">GYP-15</strain>
    </source>
</reference>
<dbReference type="InterPro" id="IPR047197">
    <property type="entry name" value="THYN1-like_EVE"/>
</dbReference>
<dbReference type="OrthoDB" id="9791347at2"/>
<dbReference type="EMBL" id="VIKR01000001">
    <property type="protein sequence ID" value="TQV76761.1"/>
    <property type="molecule type" value="Genomic_DNA"/>
</dbReference>
<dbReference type="Pfam" id="PF01878">
    <property type="entry name" value="EVE"/>
    <property type="match status" value="1"/>
</dbReference>